<dbReference type="EMBL" id="CAJNOT010004449">
    <property type="protein sequence ID" value="CAF1432682.1"/>
    <property type="molecule type" value="Genomic_DNA"/>
</dbReference>
<proteinExistence type="predicted"/>
<protein>
    <submittedName>
        <fullName evidence="2">Uncharacterized protein</fullName>
    </submittedName>
</protein>
<organism evidence="2 4">
    <name type="scientific">Rotaria sordida</name>
    <dbReference type="NCBI Taxonomy" id="392033"/>
    <lineage>
        <taxon>Eukaryota</taxon>
        <taxon>Metazoa</taxon>
        <taxon>Spiralia</taxon>
        <taxon>Gnathifera</taxon>
        <taxon>Rotifera</taxon>
        <taxon>Eurotatoria</taxon>
        <taxon>Bdelloidea</taxon>
        <taxon>Philodinida</taxon>
        <taxon>Philodinidae</taxon>
        <taxon>Rotaria</taxon>
    </lineage>
</organism>
<dbReference type="EMBL" id="CAJOBD010004914">
    <property type="protein sequence ID" value="CAF4013104.1"/>
    <property type="molecule type" value="Genomic_DNA"/>
</dbReference>
<evidence type="ECO:0000313" key="4">
    <source>
        <dbReference type="Proteomes" id="UP000663864"/>
    </source>
</evidence>
<sequence length="77" mass="8758">MGTYTIEKQKKGKPRSLFTKDDLPEDKESFKCKSMVEFLSDFHLTSDEYMKRLQNISQTSIVSTNNIASESNSSATN</sequence>
<evidence type="ECO:0000256" key="1">
    <source>
        <dbReference type="SAM" id="MobiDB-lite"/>
    </source>
</evidence>
<reference evidence="2" key="1">
    <citation type="submission" date="2021-02" db="EMBL/GenBank/DDBJ databases">
        <authorList>
            <person name="Nowell W R."/>
        </authorList>
    </citation>
    <scope>NUCLEOTIDE SEQUENCE</scope>
</reference>
<name>A0A815NG09_9BILA</name>
<feature type="region of interest" description="Disordered" evidence="1">
    <location>
        <begin position="1"/>
        <end position="20"/>
    </location>
</feature>
<comment type="caution">
    <text evidence="2">The sequence shown here is derived from an EMBL/GenBank/DDBJ whole genome shotgun (WGS) entry which is preliminary data.</text>
</comment>
<accession>A0A815NG09</accession>
<evidence type="ECO:0000313" key="3">
    <source>
        <dbReference type="EMBL" id="CAF4013104.1"/>
    </source>
</evidence>
<dbReference type="AlphaFoldDB" id="A0A815NG09"/>
<dbReference type="Proteomes" id="UP000663836">
    <property type="component" value="Unassembled WGS sequence"/>
</dbReference>
<evidence type="ECO:0000313" key="2">
    <source>
        <dbReference type="EMBL" id="CAF1432682.1"/>
    </source>
</evidence>
<dbReference type="Proteomes" id="UP000663864">
    <property type="component" value="Unassembled WGS sequence"/>
</dbReference>
<gene>
    <name evidence="3" type="ORF">JBS370_LOCUS26958</name>
    <name evidence="2" type="ORF">ZHD862_LOCUS34450</name>
</gene>